<protein>
    <submittedName>
        <fullName evidence="1">Uncharacterized protein</fullName>
    </submittedName>
</protein>
<organism evidence="1 2">
    <name type="scientific">Microbulbifer epialgicus</name>
    <dbReference type="NCBI Taxonomy" id="393907"/>
    <lineage>
        <taxon>Bacteria</taxon>
        <taxon>Pseudomonadati</taxon>
        <taxon>Pseudomonadota</taxon>
        <taxon>Gammaproteobacteria</taxon>
        <taxon>Cellvibrionales</taxon>
        <taxon>Microbulbiferaceae</taxon>
        <taxon>Microbulbifer</taxon>
    </lineage>
</organism>
<name>A0ABV4P6Z6_9GAMM</name>
<dbReference type="EMBL" id="JBGMEK010000279">
    <property type="protein sequence ID" value="MFA0814130.1"/>
    <property type="molecule type" value="Genomic_DNA"/>
</dbReference>
<evidence type="ECO:0000313" key="1">
    <source>
        <dbReference type="EMBL" id="MFA0814130.1"/>
    </source>
</evidence>
<evidence type="ECO:0000313" key="2">
    <source>
        <dbReference type="Proteomes" id="UP001569428"/>
    </source>
</evidence>
<keyword evidence="2" id="KW-1185">Reference proteome</keyword>
<sequence length="74" mass="8551">MKTNYWKCNARIPLDKFYELKESSNEVNIGHEQLIRTLVLAALPVYRAKTPEDLKKALSSMLVLFKATALQREL</sequence>
<comment type="caution">
    <text evidence="1">The sequence shown here is derived from an EMBL/GenBank/DDBJ whole genome shotgun (WGS) entry which is preliminary data.</text>
</comment>
<proteinExistence type="predicted"/>
<reference evidence="1 2" key="1">
    <citation type="submission" date="2024-08" db="EMBL/GenBank/DDBJ databases">
        <authorList>
            <person name="Ishaq N."/>
        </authorList>
    </citation>
    <scope>NUCLEOTIDE SEQUENCE [LARGE SCALE GENOMIC DNA]</scope>
    <source>
        <strain evidence="1 2">DSM 18651</strain>
    </source>
</reference>
<dbReference type="RefSeq" id="WP_371841971.1">
    <property type="nucleotide sequence ID" value="NZ_JBGMEK010000279.1"/>
</dbReference>
<accession>A0ABV4P6Z6</accession>
<gene>
    <name evidence="1" type="ORF">ACCI49_25010</name>
</gene>
<dbReference type="Proteomes" id="UP001569428">
    <property type="component" value="Unassembled WGS sequence"/>
</dbReference>